<dbReference type="Proteomes" id="UP000593576">
    <property type="component" value="Unassembled WGS sequence"/>
</dbReference>
<keyword evidence="4" id="KW-0548">Nucleotidyltransferase</keyword>
<evidence type="ECO:0000313" key="8">
    <source>
        <dbReference type="Proteomes" id="UP000593576"/>
    </source>
</evidence>
<keyword evidence="8" id="KW-1185">Reference proteome</keyword>
<dbReference type="GO" id="GO:0006351">
    <property type="term" value="P:DNA-templated transcription"/>
    <property type="evidence" value="ECO:0007669"/>
    <property type="project" value="InterPro"/>
</dbReference>
<protein>
    <recommendedName>
        <fullName evidence="1">DNA-directed RNA polymerase</fullName>
        <ecNumber evidence="1">2.7.7.6</ecNumber>
    </recommendedName>
</protein>
<accession>A0A7J9LU80</accession>
<dbReference type="InterPro" id="IPR037033">
    <property type="entry name" value="DNA-dir_RNAP_su2_hyb_sf"/>
</dbReference>
<keyword evidence="2" id="KW-0240">DNA-directed RNA polymerase</keyword>
<reference evidence="7 8" key="1">
    <citation type="journal article" date="2019" name="Genome Biol. Evol.">
        <title>Insights into the evolution of the New World diploid cottons (Gossypium, subgenus Houzingenia) based on genome sequencing.</title>
        <authorList>
            <person name="Grover C.E."/>
            <person name="Arick M.A. 2nd"/>
            <person name="Thrash A."/>
            <person name="Conover J.L."/>
            <person name="Sanders W.S."/>
            <person name="Peterson D.G."/>
            <person name="Frelichowski J.E."/>
            <person name="Scheffler J.A."/>
            <person name="Scheffler B.E."/>
            <person name="Wendel J.F."/>
        </authorList>
    </citation>
    <scope>NUCLEOTIDE SEQUENCE [LARGE SCALE GENOMIC DNA]</scope>
    <source>
        <strain evidence="7">1</strain>
        <tissue evidence="7">Leaf</tissue>
    </source>
</reference>
<evidence type="ECO:0000256" key="2">
    <source>
        <dbReference type="ARBA" id="ARBA00022478"/>
    </source>
</evidence>
<dbReference type="EMBL" id="JABFAF010000008">
    <property type="protein sequence ID" value="MBA0862412.1"/>
    <property type="molecule type" value="Genomic_DNA"/>
</dbReference>
<gene>
    <name evidence="7" type="ORF">Goshw_008077</name>
</gene>
<evidence type="ECO:0000256" key="5">
    <source>
        <dbReference type="ARBA" id="ARBA00023163"/>
    </source>
</evidence>
<sequence>GKILADSAATVGGELALGKNVLVGYIPWEGYNFEDAVLISDQGPEKITNEISHLEAHLLCNLDKNGILMLGS</sequence>
<evidence type="ECO:0000313" key="7">
    <source>
        <dbReference type="EMBL" id="MBA0862412.1"/>
    </source>
</evidence>
<dbReference type="GO" id="GO:0000428">
    <property type="term" value="C:DNA-directed RNA polymerase complex"/>
    <property type="evidence" value="ECO:0007669"/>
    <property type="project" value="UniProtKB-KW"/>
</dbReference>
<dbReference type="AlphaFoldDB" id="A0A7J9LU80"/>
<keyword evidence="5" id="KW-0804">Transcription</keyword>
<feature type="non-terminal residue" evidence="7">
    <location>
        <position position="1"/>
    </location>
</feature>
<evidence type="ECO:0000256" key="4">
    <source>
        <dbReference type="ARBA" id="ARBA00022695"/>
    </source>
</evidence>
<dbReference type="OrthoDB" id="998992at2759"/>
<dbReference type="SUPFAM" id="SSF64484">
    <property type="entry name" value="beta and beta-prime subunits of DNA dependent RNA-polymerase"/>
    <property type="match status" value="1"/>
</dbReference>
<dbReference type="GO" id="GO:0003677">
    <property type="term" value="F:DNA binding"/>
    <property type="evidence" value="ECO:0007669"/>
    <property type="project" value="InterPro"/>
</dbReference>
<dbReference type="GO" id="GO:0003899">
    <property type="term" value="F:DNA-directed RNA polymerase activity"/>
    <property type="evidence" value="ECO:0007669"/>
    <property type="project" value="UniProtKB-EC"/>
</dbReference>
<keyword evidence="3" id="KW-0808">Transferase</keyword>
<evidence type="ECO:0000256" key="1">
    <source>
        <dbReference type="ARBA" id="ARBA00012418"/>
    </source>
</evidence>
<dbReference type="InterPro" id="IPR007120">
    <property type="entry name" value="DNA-dir_RNAP_su2_dom"/>
</dbReference>
<name>A0A7J9LU80_GOSSC</name>
<evidence type="ECO:0000256" key="3">
    <source>
        <dbReference type="ARBA" id="ARBA00022679"/>
    </source>
</evidence>
<proteinExistence type="predicted"/>
<evidence type="ECO:0000259" key="6">
    <source>
        <dbReference type="Pfam" id="PF00562"/>
    </source>
</evidence>
<feature type="domain" description="DNA-directed RNA polymerase subunit 2 hybrid-binding" evidence="6">
    <location>
        <begin position="13"/>
        <end position="42"/>
    </location>
</feature>
<dbReference type="EC" id="2.7.7.6" evidence="1"/>
<comment type="caution">
    <text evidence="7">The sequence shown here is derived from an EMBL/GenBank/DDBJ whole genome shotgun (WGS) entry which is preliminary data.</text>
</comment>
<organism evidence="7 8">
    <name type="scientific">Gossypium schwendimanii</name>
    <name type="common">Cotton</name>
    <dbReference type="NCBI Taxonomy" id="34291"/>
    <lineage>
        <taxon>Eukaryota</taxon>
        <taxon>Viridiplantae</taxon>
        <taxon>Streptophyta</taxon>
        <taxon>Embryophyta</taxon>
        <taxon>Tracheophyta</taxon>
        <taxon>Spermatophyta</taxon>
        <taxon>Magnoliopsida</taxon>
        <taxon>eudicotyledons</taxon>
        <taxon>Gunneridae</taxon>
        <taxon>Pentapetalae</taxon>
        <taxon>rosids</taxon>
        <taxon>malvids</taxon>
        <taxon>Malvales</taxon>
        <taxon>Malvaceae</taxon>
        <taxon>Malvoideae</taxon>
        <taxon>Gossypium</taxon>
    </lineage>
</organism>
<dbReference type="Gene3D" id="2.40.270.10">
    <property type="entry name" value="DNA-directed RNA polymerase, subunit 2, domain 6"/>
    <property type="match status" value="1"/>
</dbReference>
<dbReference type="Pfam" id="PF00562">
    <property type="entry name" value="RNA_pol_Rpb2_6"/>
    <property type="match status" value="1"/>
</dbReference>